<dbReference type="EMBL" id="UYJE01004352">
    <property type="protein sequence ID" value="VDI27389.1"/>
    <property type="molecule type" value="Genomic_DNA"/>
</dbReference>
<comment type="caution">
    <text evidence="1">The sequence shown here is derived from an EMBL/GenBank/DDBJ whole genome shotgun (WGS) entry which is preliminary data.</text>
</comment>
<reference evidence="1" key="1">
    <citation type="submission" date="2018-11" db="EMBL/GenBank/DDBJ databases">
        <authorList>
            <person name="Alioto T."/>
            <person name="Alioto T."/>
        </authorList>
    </citation>
    <scope>NUCLEOTIDE SEQUENCE</scope>
</reference>
<organism evidence="1 2">
    <name type="scientific">Mytilus galloprovincialis</name>
    <name type="common">Mediterranean mussel</name>
    <dbReference type="NCBI Taxonomy" id="29158"/>
    <lineage>
        <taxon>Eukaryota</taxon>
        <taxon>Metazoa</taxon>
        <taxon>Spiralia</taxon>
        <taxon>Lophotrochozoa</taxon>
        <taxon>Mollusca</taxon>
        <taxon>Bivalvia</taxon>
        <taxon>Autobranchia</taxon>
        <taxon>Pteriomorphia</taxon>
        <taxon>Mytilida</taxon>
        <taxon>Mytiloidea</taxon>
        <taxon>Mytilidae</taxon>
        <taxon>Mytilinae</taxon>
        <taxon>Mytilus</taxon>
    </lineage>
</organism>
<evidence type="ECO:0000313" key="1">
    <source>
        <dbReference type="EMBL" id="VDI27389.1"/>
    </source>
</evidence>
<accession>A0A8B6E0X7</accession>
<proteinExistence type="predicted"/>
<name>A0A8B6E0X7_MYTGA</name>
<protein>
    <submittedName>
        <fullName evidence="1">Uncharacterized protein</fullName>
    </submittedName>
</protein>
<dbReference type="Proteomes" id="UP000596742">
    <property type="component" value="Unassembled WGS sequence"/>
</dbReference>
<dbReference type="AlphaFoldDB" id="A0A8B6E0X7"/>
<gene>
    <name evidence="1" type="ORF">MGAL_10B058575</name>
</gene>
<evidence type="ECO:0000313" key="2">
    <source>
        <dbReference type="Proteomes" id="UP000596742"/>
    </source>
</evidence>
<sequence length="125" mass="14394">MVQLPSVFIQAGKIPCSESIVISLRRRMTKVLSMDKTTISWLYLSSTSEEQEDFGKELHLGAVGPTQSFDIELEGELEVKFVEKKRDAFKKKQLRERIRQLEEVQVLSGSILGSSYWINRDRTRS</sequence>
<keyword evidence="2" id="KW-1185">Reference proteome</keyword>